<gene>
    <name evidence="2" type="ORF">JRA39_003443</name>
</gene>
<evidence type="ECO:0000256" key="1">
    <source>
        <dbReference type="SAM" id="SignalP"/>
    </source>
</evidence>
<name>A0AAI9I2X1_PROST</name>
<proteinExistence type="predicted"/>
<dbReference type="EMBL" id="AAZDVE040000033">
    <property type="protein sequence ID" value="EMP9434344.1"/>
    <property type="molecule type" value="Genomic_DNA"/>
</dbReference>
<feature type="signal peptide" evidence="1">
    <location>
        <begin position="1"/>
        <end position="21"/>
    </location>
</feature>
<dbReference type="AlphaFoldDB" id="A0AAI9I2X1"/>
<comment type="caution">
    <text evidence="2">The sequence shown here is derived from an EMBL/GenBank/DDBJ whole genome shotgun (WGS) entry which is preliminary data.</text>
</comment>
<protein>
    <submittedName>
        <fullName evidence="2">Uncharacterized protein</fullName>
    </submittedName>
</protein>
<feature type="chain" id="PRO_5043281317" evidence="1">
    <location>
        <begin position="22"/>
        <end position="237"/>
    </location>
</feature>
<dbReference type="RefSeq" id="WP_154624910.1">
    <property type="nucleotide sequence ID" value="NZ_CP119540.1"/>
</dbReference>
<accession>A0AAI9I2X1</accession>
<sequence>MIKKISATIMLSLLFASGAQAACKIVNSGLQNKTIYAGEKNPMIVSNIQQAGKVLADTLVTPQEISLQTHIDLEKVLFVCDESDKDKLYELAYRPYGWADNATPAYSENKIQFFKTSAVGVYFQFFLGEGSEYEFLPYKTMKKISSSPSVTQPNKIEVKLKDFSGVRNLQIRSDNMNVPNGEQTIAGVSRGIVAFIGPGINDNLNNSSGVITASPVGESYLNVAQYPAKVKLDQCAQ</sequence>
<evidence type="ECO:0000313" key="2">
    <source>
        <dbReference type="EMBL" id="EMP9434344.1"/>
    </source>
</evidence>
<keyword evidence="1" id="KW-0732">Signal</keyword>
<reference evidence="2" key="1">
    <citation type="submission" date="2024-02" db="EMBL/GenBank/DDBJ databases">
        <authorList>
            <consortium name="Clinical and Environmental Microbiology Branch: Whole genome sequencing antimicrobial resistance pathogens in the healthcare setting"/>
        </authorList>
    </citation>
    <scope>NUCLEOTIDE SEQUENCE</scope>
    <source>
        <strain evidence="2">2020GO-00142</strain>
    </source>
</reference>
<organism evidence="2">
    <name type="scientific">Providencia stuartii</name>
    <dbReference type="NCBI Taxonomy" id="588"/>
    <lineage>
        <taxon>Bacteria</taxon>
        <taxon>Pseudomonadati</taxon>
        <taxon>Pseudomonadota</taxon>
        <taxon>Gammaproteobacteria</taxon>
        <taxon>Enterobacterales</taxon>
        <taxon>Morganellaceae</taxon>
        <taxon>Providencia</taxon>
    </lineage>
</organism>